<accession>A0A0N5B0A3</accession>
<dbReference type="GO" id="GO:0000977">
    <property type="term" value="F:RNA polymerase II transcription regulatory region sequence-specific DNA binding"/>
    <property type="evidence" value="ECO:0007669"/>
    <property type="project" value="TreeGrafter"/>
</dbReference>
<dbReference type="InterPro" id="IPR036638">
    <property type="entry name" value="HLH_DNA-bd_sf"/>
</dbReference>
<sequence length="235" mass="27144">MDNVDGGLCATKNLKLKIHIQGKYTDVKSNSSFEVFCIHSTFKRYTCNIGGHRHLHTKKRNHHTSAGRNEIKQQAETTTSAAYWDEFLHKFHNLPAASDGTDRQDRLHETVALDTSLNGDKNDFIYERSDASYSQALRLDPKSILYEIHEFDESSASSIRSFGLHTIVWLNLKLNMTALKVARSKRRRVTLAQRRAANERERRRMTNIGMAFKMLQSHIPTFCYERSLTRIETLK</sequence>
<dbReference type="WBParaSite" id="SMUV_0001070301-mRNA-1">
    <property type="protein sequence ID" value="SMUV_0001070301-mRNA-1"/>
    <property type="gene ID" value="SMUV_0001070301"/>
</dbReference>
<dbReference type="InterPro" id="IPR050283">
    <property type="entry name" value="E-box_TF_Regulators"/>
</dbReference>
<evidence type="ECO:0000256" key="1">
    <source>
        <dbReference type="PROSITE-ProRule" id="PRU00884"/>
    </source>
</evidence>
<dbReference type="GO" id="GO:0016020">
    <property type="term" value="C:membrane"/>
    <property type="evidence" value="ECO:0007669"/>
    <property type="project" value="InterPro"/>
</dbReference>
<protein>
    <submittedName>
        <fullName evidence="5">BHLH domain-containing protein</fullName>
    </submittedName>
</protein>
<dbReference type="GO" id="GO:0032502">
    <property type="term" value="P:developmental process"/>
    <property type="evidence" value="ECO:0007669"/>
    <property type="project" value="TreeGrafter"/>
</dbReference>
<dbReference type="InterPro" id="IPR001799">
    <property type="entry name" value="Ephrin_RBD"/>
</dbReference>
<name>A0A0N5B0A3_9BILA</name>
<organism evidence="4 5">
    <name type="scientific">Syphacia muris</name>
    <dbReference type="NCBI Taxonomy" id="451379"/>
    <lineage>
        <taxon>Eukaryota</taxon>
        <taxon>Metazoa</taxon>
        <taxon>Ecdysozoa</taxon>
        <taxon>Nematoda</taxon>
        <taxon>Chromadorea</taxon>
        <taxon>Rhabditida</taxon>
        <taxon>Spirurina</taxon>
        <taxon>Oxyuridomorpha</taxon>
        <taxon>Oxyuroidea</taxon>
        <taxon>Oxyuridae</taxon>
        <taxon>Syphacia</taxon>
    </lineage>
</organism>
<feature type="domain" description="Ephrin RBD" evidence="3">
    <location>
        <begin position="1"/>
        <end position="20"/>
    </location>
</feature>
<evidence type="ECO:0000313" key="4">
    <source>
        <dbReference type="Proteomes" id="UP000046393"/>
    </source>
</evidence>
<keyword evidence="4" id="KW-1185">Reference proteome</keyword>
<dbReference type="PROSITE" id="PS50888">
    <property type="entry name" value="BHLH"/>
    <property type="match status" value="1"/>
</dbReference>
<dbReference type="GO" id="GO:0000981">
    <property type="term" value="F:DNA-binding transcription factor activity, RNA polymerase II-specific"/>
    <property type="evidence" value="ECO:0007669"/>
    <property type="project" value="TreeGrafter"/>
</dbReference>
<dbReference type="Gene3D" id="4.10.280.10">
    <property type="entry name" value="Helix-loop-helix DNA-binding domain"/>
    <property type="match status" value="1"/>
</dbReference>
<dbReference type="PANTHER" id="PTHR23349:SF68">
    <property type="entry name" value="FI14601P"/>
    <property type="match status" value="1"/>
</dbReference>
<comment type="similarity">
    <text evidence="1">Belongs to the ephrin family.</text>
</comment>
<feature type="domain" description="BHLH" evidence="2">
    <location>
        <begin position="192"/>
        <end position="235"/>
    </location>
</feature>
<evidence type="ECO:0000313" key="5">
    <source>
        <dbReference type="WBParaSite" id="SMUV_0001070301-mRNA-1"/>
    </source>
</evidence>
<dbReference type="STRING" id="451379.A0A0N5B0A3"/>
<dbReference type="Proteomes" id="UP000046393">
    <property type="component" value="Unplaced"/>
</dbReference>
<dbReference type="AlphaFoldDB" id="A0A0N5B0A3"/>
<proteinExistence type="inferred from homology"/>
<dbReference type="SUPFAM" id="SSF47459">
    <property type="entry name" value="HLH, helix-loop-helix DNA-binding domain"/>
    <property type="match status" value="1"/>
</dbReference>
<evidence type="ECO:0000259" key="3">
    <source>
        <dbReference type="PROSITE" id="PS51551"/>
    </source>
</evidence>
<dbReference type="PANTHER" id="PTHR23349">
    <property type="entry name" value="BASIC HELIX-LOOP-HELIX TRANSCRIPTION FACTOR, TWIST"/>
    <property type="match status" value="1"/>
</dbReference>
<dbReference type="Pfam" id="PF00010">
    <property type="entry name" value="HLH"/>
    <property type="match status" value="1"/>
</dbReference>
<evidence type="ECO:0000259" key="2">
    <source>
        <dbReference type="PROSITE" id="PS50888"/>
    </source>
</evidence>
<dbReference type="PROSITE" id="PS51551">
    <property type="entry name" value="EPHRIN_RBD_2"/>
    <property type="match status" value="1"/>
</dbReference>
<dbReference type="InterPro" id="IPR011598">
    <property type="entry name" value="bHLH_dom"/>
</dbReference>
<comment type="caution">
    <text evidence="1">Lacks conserved residue(s) required for the propagation of feature annotation.</text>
</comment>
<dbReference type="GO" id="GO:0046983">
    <property type="term" value="F:protein dimerization activity"/>
    <property type="evidence" value="ECO:0007669"/>
    <property type="project" value="InterPro"/>
</dbReference>
<reference evidence="5" key="1">
    <citation type="submission" date="2017-02" db="UniProtKB">
        <authorList>
            <consortium name="WormBaseParasite"/>
        </authorList>
    </citation>
    <scope>IDENTIFICATION</scope>
</reference>